<evidence type="ECO:0000259" key="3">
    <source>
        <dbReference type="PROSITE" id="PS51154"/>
    </source>
</evidence>
<dbReference type="Gene3D" id="3.40.220.10">
    <property type="entry name" value="Leucine Aminopeptidase, subunit E, domain 1"/>
    <property type="match status" value="1"/>
</dbReference>
<evidence type="ECO:0000313" key="5">
    <source>
        <dbReference type="Proteomes" id="UP000034681"/>
    </source>
</evidence>
<dbReference type="SUPFAM" id="SSF53300">
    <property type="entry name" value="vWA-like"/>
    <property type="match status" value="1"/>
</dbReference>
<dbReference type="EMBL" id="AJTX02000002">
    <property type="protein sequence ID" value="KKJ01436.1"/>
    <property type="molecule type" value="Genomic_DNA"/>
</dbReference>
<dbReference type="Gene3D" id="3.40.50.410">
    <property type="entry name" value="von Willebrand factor, type A domain"/>
    <property type="match status" value="1"/>
</dbReference>
<feature type="region of interest" description="Disordered" evidence="1">
    <location>
        <begin position="403"/>
        <end position="450"/>
    </location>
</feature>
<comment type="caution">
    <text evidence="4">The sequence shown here is derived from an EMBL/GenBank/DDBJ whole genome shotgun (WGS) entry which is preliminary data.</text>
</comment>
<dbReference type="AlphaFoldDB" id="A0A0M2PYC7"/>
<dbReference type="PROSITE" id="PS50234">
    <property type="entry name" value="VWFA"/>
    <property type="match status" value="1"/>
</dbReference>
<dbReference type="PROSITE" id="PS51154">
    <property type="entry name" value="MACRO"/>
    <property type="match status" value="1"/>
</dbReference>
<protein>
    <recommendedName>
        <fullName evidence="6">Appr-1-p processing protein</fullName>
    </recommendedName>
</protein>
<dbReference type="InterPro" id="IPR002589">
    <property type="entry name" value="Macro_dom"/>
</dbReference>
<dbReference type="SUPFAM" id="SSF52949">
    <property type="entry name" value="Macro domain-like"/>
    <property type="match status" value="1"/>
</dbReference>
<dbReference type="PANTHER" id="PTHR11106:SF27">
    <property type="entry name" value="MACRO DOMAIN-CONTAINING PROTEIN"/>
    <property type="match status" value="1"/>
</dbReference>
<dbReference type="Proteomes" id="UP000034681">
    <property type="component" value="Unassembled WGS sequence"/>
</dbReference>
<dbReference type="InterPro" id="IPR036465">
    <property type="entry name" value="vWFA_dom_sf"/>
</dbReference>
<proteinExistence type="predicted"/>
<dbReference type="Pfam" id="PF01661">
    <property type="entry name" value="Macro"/>
    <property type="match status" value="1"/>
</dbReference>
<reference evidence="4" key="1">
    <citation type="submission" date="2012-04" db="EMBL/GenBank/DDBJ databases">
        <authorList>
            <person name="Borisov I.G."/>
            <person name="Ivanikova N.V."/>
            <person name="Pinevich A.V."/>
        </authorList>
    </citation>
    <scope>NUCLEOTIDE SEQUENCE</scope>
    <source>
        <strain evidence="4">CALU 1027</strain>
    </source>
</reference>
<feature type="domain" description="VWFA" evidence="2">
    <location>
        <begin position="43"/>
        <end position="216"/>
    </location>
</feature>
<feature type="compositionally biased region" description="Polar residues" evidence="1">
    <location>
        <begin position="437"/>
        <end position="450"/>
    </location>
</feature>
<feature type="domain" description="Macro" evidence="3">
    <location>
        <begin position="453"/>
        <end position="632"/>
    </location>
</feature>
<name>A0A0M2PYC7_PROHO</name>
<dbReference type="OrthoDB" id="571198at2"/>
<dbReference type="Pfam" id="PF00092">
    <property type="entry name" value="VWA"/>
    <property type="match status" value="1"/>
</dbReference>
<gene>
    <name evidence="4" type="ORF">PROH_03630</name>
</gene>
<dbReference type="CDD" id="cd02908">
    <property type="entry name" value="Macro_OAADPr_deacetylase"/>
    <property type="match status" value="1"/>
</dbReference>
<evidence type="ECO:0000313" key="4">
    <source>
        <dbReference type="EMBL" id="KKJ01436.1"/>
    </source>
</evidence>
<keyword evidence="5" id="KW-1185">Reference proteome</keyword>
<evidence type="ECO:0008006" key="6">
    <source>
        <dbReference type="Google" id="ProtNLM"/>
    </source>
</evidence>
<dbReference type="SMART" id="SM00327">
    <property type="entry name" value="VWA"/>
    <property type="match status" value="1"/>
</dbReference>
<sequence length="632" mass="67695">MQPKIELIPLKPALCPQIASTLDVLVRITPPALATPTERPDLNLSLVLDRSGSMGGHNKMPYAKAAAQYAVEQLALGDRVSVVTFDNQVETPIPSTLAGRKEVIINAIQAIQPRGSTALHAGWLEGGMQVSQHLKPEHLNRVMLLSDGQANVGETNPDVIGQDVRGLAQRGVSTTTLGVGDDYDEILLEAIAASGDGSYYYIASPDQLPDIFQQELQGLMATLGRNVRLGAELAPGVVLLDCFNDFKTLATGDYSLPNLIAESPFTAALRLQIPIQTGEPLDWLAQVKLTWNDVETGAELTTVITLALPWVSQGEWEALPFNGEVQQEVAVLTVARAKKEAASQAKRGEYGAAMASIRMAQADFQDVCFSMDTEVADGELLALADLAEDLEAQNYSTFTKRSHYESHLRGRGSSQSQYQDYQKQRSQQGSSGQGSGTSLPAQGQSGSSRSVIPAHTLQDQVQQGVIQAILGDITKIPADAIVNATNSLLTGSTGVDAALHRAAGSGLQAECRQLRECPVGQAVVTNAYLLPARWVIHTPGPAWQGGHQGEENLLRSCYGQSLRLALQQGAKSITFPAISTGALGFPLDRAAAIAIKAVSEFLLRYPAIQQVTFVCFDQTTLAAYQTRLPHLS</sequence>
<evidence type="ECO:0000256" key="1">
    <source>
        <dbReference type="SAM" id="MobiDB-lite"/>
    </source>
</evidence>
<dbReference type="RefSeq" id="WP_017714154.1">
    <property type="nucleotide sequence ID" value="NZ_KB235941.1"/>
</dbReference>
<dbReference type="STRING" id="317619.GCA_000332315_04005"/>
<dbReference type="PANTHER" id="PTHR11106">
    <property type="entry name" value="GANGLIOSIDE INDUCED DIFFERENTIATION ASSOCIATED PROTEIN 2-RELATED"/>
    <property type="match status" value="1"/>
</dbReference>
<dbReference type="InterPro" id="IPR043472">
    <property type="entry name" value="Macro_dom-like"/>
</dbReference>
<accession>A0A0M2PYC7</accession>
<dbReference type="SMART" id="SM00506">
    <property type="entry name" value="A1pp"/>
    <property type="match status" value="1"/>
</dbReference>
<feature type="compositionally biased region" description="Low complexity" evidence="1">
    <location>
        <begin position="411"/>
        <end position="430"/>
    </location>
</feature>
<organism evidence="4 5">
    <name type="scientific">Prochlorothrix hollandica PCC 9006 = CALU 1027</name>
    <dbReference type="NCBI Taxonomy" id="317619"/>
    <lineage>
        <taxon>Bacteria</taxon>
        <taxon>Bacillati</taxon>
        <taxon>Cyanobacteriota</taxon>
        <taxon>Cyanophyceae</taxon>
        <taxon>Prochlorotrichales</taxon>
        <taxon>Prochlorotrichaceae</taxon>
        <taxon>Prochlorothrix</taxon>
    </lineage>
</organism>
<dbReference type="eggNOG" id="COG2110">
    <property type="taxonomic scope" value="Bacteria"/>
</dbReference>
<evidence type="ECO:0000259" key="2">
    <source>
        <dbReference type="PROSITE" id="PS50234"/>
    </source>
</evidence>
<dbReference type="eggNOG" id="COG2304">
    <property type="taxonomic scope" value="Bacteria"/>
</dbReference>
<dbReference type="InterPro" id="IPR002035">
    <property type="entry name" value="VWF_A"/>
</dbReference>